<evidence type="ECO:0000313" key="1">
    <source>
        <dbReference type="EMBL" id="PQA54998.1"/>
    </source>
</evidence>
<dbReference type="AlphaFoldDB" id="A0A2S7IH61"/>
<name>A0A2S7IH61_9BACT</name>
<evidence type="ECO:0000313" key="2">
    <source>
        <dbReference type="Proteomes" id="UP000239590"/>
    </source>
</evidence>
<gene>
    <name evidence="1" type="ORF">C5O19_20865</name>
</gene>
<dbReference type="OrthoDB" id="9814760at2"/>
<dbReference type="Proteomes" id="UP000239590">
    <property type="component" value="Unassembled WGS sequence"/>
</dbReference>
<organism evidence="1 2">
    <name type="scientific">Siphonobacter curvatus</name>
    <dbReference type="NCBI Taxonomy" id="2094562"/>
    <lineage>
        <taxon>Bacteria</taxon>
        <taxon>Pseudomonadati</taxon>
        <taxon>Bacteroidota</taxon>
        <taxon>Cytophagia</taxon>
        <taxon>Cytophagales</taxon>
        <taxon>Cytophagaceae</taxon>
        <taxon>Siphonobacter</taxon>
    </lineage>
</organism>
<accession>A0A2S7IH61</accession>
<keyword evidence="2" id="KW-1185">Reference proteome</keyword>
<dbReference type="RefSeq" id="WP_104715317.1">
    <property type="nucleotide sequence ID" value="NZ_PTRA01000005.1"/>
</dbReference>
<comment type="caution">
    <text evidence="1">The sequence shown here is derived from an EMBL/GenBank/DDBJ whole genome shotgun (WGS) entry which is preliminary data.</text>
</comment>
<sequence length="183" mass="21095">MSDALRTLFEADQNERIHHPEVGTPAYETLRTRDRERRKQVQTLINEGQVTTAQDYYHAALIFQHGDTIDEIWSAHQLALKSVELGNPAGKWLAAAALDRWHMYQGQAQKYGTQLVPDGVRYRLWDIDPSTTDEERAQWNVPSLAEMERRAIQLTSENKGKMPPMDQAPEWLKQAVKRWGEKG</sequence>
<protein>
    <submittedName>
        <fullName evidence="1">Uncharacterized protein</fullName>
    </submittedName>
</protein>
<proteinExistence type="predicted"/>
<dbReference type="EMBL" id="PTRA01000005">
    <property type="protein sequence ID" value="PQA54998.1"/>
    <property type="molecule type" value="Genomic_DNA"/>
</dbReference>
<reference evidence="2" key="1">
    <citation type="submission" date="2018-02" db="EMBL/GenBank/DDBJ databases">
        <title>Genome sequencing of Solimonas sp. HR-BB.</title>
        <authorList>
            <person name="Lee Y."/>
            <person name="Jeon C.O."/>
        </authorList>
    </citation>
    <scope>NUCLEOTIDE SEQUENCE [LARGE SCALE GENOMIC DNA]</scope>
    <source>
        <strain evidence="2">HR-U</strain>
    </source>
</reference>